<evidence type="ECO:0000256" key="6">
    <source>
        <dbReference type="ARBA" id="ARBA00022737"/>
    </source>
</evidence>
<evidence type="ECO:0000256" key="9">
    <source>
        <dbReference type="ARBA" id="ARBA00023157"/>
    </source>
</evidence>
<evidence type="ECO:0000313" key="10">
    <source>
        <dbReference type="Proteomes" id="UP000887572"/>
    </source>
</evidence>
<keyword evidence="7" id="KW-0249">Electron transport</keyword>
<evidence type="ECO:0000256" key="7">
    <source>
        <dbReference type="ARBA" id="ARBA00022982"/>
    </source>
</evidence>
<evidence type="ECO:0000256" key="1">
    <source>
        <dbReference type="ARBA" id="ARBA00003195"/>
    </source>
</evidence>
<evidence type="ECO:0000256" key="8">
    <source>
        <dbReference type="ARBA" id="ARBA00023128"/>
    </source>
</evidence>
<evidence type="ECO:0000256" key="3">
    <source>
        <dbReference type="ARBA" id="ARBA00010705"/>
    </source>
</evidence>
<dbReference type="PANTHER" id="PTHR13344">
    <property type="entry name" value="NADH-UBIQUINONE OXIDOREDUCTASE"/>
    <property type="match status" value="1"/>
</dbReference>
<keyword evidence="4" id="KW-0813">Transport</keyword>
<dbReference type="PANTHER" id="PTHR13344:SF0">
    <property type="entry name" value="NADH DEHYDROGENASE [UBIQUINONE] 1 ALPHA SUBCOMPLEX SUBUNIT 8"/>
    <property type="match status" value="1"/>
</dbReference>
<comment type="subcellular location">
    <subcellularLocation>
        <location evidence="2">Mitochondrion</location>
    </subcellularLocation>
</comment>
<evidence type="ECO:0000313" key="11">
    <source>
        <dbReference type="WBParaSite" id="Gr19_v10_g12442.t1"/>
    </source>
</evidence>
<comment type="similarity">
    <text evidence="3">Belongs to the complex I NDUFA8 subunit family.</text>
</comment>
<keyword evidence="8" id="KW-0496">Mitochondrion</keyword>
<dbReference type="GO" id="GO:0006120">
    <property type="term" value="P:mitochondrial electron transport, NADH to ubiquinone"/>
    <property type="evidence" value="ECO:0007669"/>
    <property type="project" value="InterPro"/>
</dbReference>
<dbReference type="WBParaSite" id="Gr19_v10_g12442.t1">
    <property type="protein sequence ID" value="Gr19_v10_g12442.t1"/>
    <property type="gene ID" value="Gr19_v10_g12442"/>
</dbReference>
<keyword evidence="10" id="KW-1185">Reference proteome</keyword>
<sequence length="193" mass="22272">MTLRNDTPMPEDSELKVPHEISLSSPWLKAVAVYMGIACEKEAKEFMLLRGERGNDPRKSLVEGRQLTACAINFLREMRRSCGDEIRAYANCFHVESENMFPNQCRRDQYPMDICADEKLGIRRPPAGYFSKLHVHESAVPPPDPAAAKLAMYRDYKAEAAKVFDELPEDWKTDPEQFKKYRNMAFYEVFNPT</sequence>
<protein>
    <submittedName>
        <fullName evidence="11">NADH dehydrogenase [ubiquinone] 1 alpha subcomplex subunit 8</fullName>
    </submittedName>
</protein>
<name>A0A914GZ30_GLORO</name>
<accession>A0A914GZ30</accession>
<keyword evidence="6" id="KW-0677">Repeat</keyword>
<evidence type="ECO:0000256" key="4">
    <source>
        <dbReference type="ARBA" id="ARBA00022448"/>
    </source>
</evidence>
<evidence type="ECO:0000256" key="2">
    <source>
        <dbReference type="ARBA" id="ARBA00004173"/>
    </source>
</evidence>
<reference evidence="11" key="1">
    <citation type="submission" date="2022-11" db="UniProtKB">
        <authorList>
            <consortium name="WormBaseParasite"/>
        </authorList>
    </citation>
    <scope>IDENTIFICATION</scope>
</reference>
<dbReference type="InterPro" id="IPR016680">
    <property type="entry name" value="NDUFA8"/>
</dbReference>
<evidence type="ECO:0000256" key="5">
    <source>
        <dbReference type="ARBA" id="ARBA00022660"/>
    </source>
</evidence>
<keyword evidence="5" id="KW-0679">Respiratory chain</keyword>
<dbReference type="GO" id="GO:0005739">
    <property type="term" value="C:mitochondrion"/>
    <property type="evidence" value="ECO:0007669"/>
    <property type="project" value="UniProtKB-SubCell"/>
</dbReference>
<proteinExistence type="inferred from homology"/>
<comment type="function">
    <text evidence="1">Accessory subunit of the mitochondrial membrane respiratory chain NADH dehydrogenase (Complex I), that is believed not to be involved in catalysis. Complex I functions in the transfer of electrons from NADH to the respiratory chain. The immediate electron acceptor for the enzyme is believed to be ubiquinone.</text>
</comment>
<dbReference type="Proteomes" id="UP000887572">
    <property type="component" value="Unplaced"/>
</dbReference>
<dbReference type="AlphaFoldDB" id="A0A914GZ30"/>
<keyword evidence="9" id="KW-1015">Disulfide bond</keyword>
<organism evidence="10 11">
    <name type="scientific">Globodera rostochiensis</name>
    <name type="common">Golden nematode worm</name>
    <name type="synonym">Heterodera rostochiensis</name>
    <dbReference type="NCBI Taxonomy" id="31243"/>
    <lineage>
        <taxon>Eukaryota</taxon>
        <taxon>Metazoa</taxon>
        <taxon>Ecdysozoa</taxon>
        <taxon>Nematoda</taxon>
        <taxon>Chromadorea</taxon>
        <taxon>Rhabditida</taxon>
        <taxon>Tylenchina</taxon>
        <taxon>Tylenchomorpha</taxon>
        <taxon>Tylenchoidea</taxon>
        <taxon>Heteroderidae</taxon>
        <taxon>Heteroderinae</taxon>
        <taxon>Globodera</taxon>
    </lineage>
</organism>